<dbReference type="InterPro" id="IPR008942">
    <property type="entry name" value="ENTH_VHS"/>
</dbReference>
<dbReference type="Gene3D" id="1.25.40.90">
    <property type="match status" value="1"/>
</dbReference>
<dbReference type="GO" id="GO:0000149">
    <property type="term" value="F:SNARE binding"/>
    <property type="evidence" value="ECO:0007669"/>
    <property type="project" value="TreeGrafter"/>
</dbReference>
<feature type="compositionally biased region" description="Basic and acidic residues" evidence="1">
    <location>
        <begin position="483"/>
        <end position="497"/>
    </location>
</feature>
<evidence type="ECO:0000256" key="1">
    <source>
        <dbReference type="SAM" id="MobiDB-lite"/>
    </source>
</evidence>
<dbReference type="GO" id="GO:0005905">
    <property type="term" value="C:clathrin-coated pit"/>
    <property type="evidence" value="ECO:0007669"/>
    <property type="project" value="TreeGrafter"/>
</dbReference>
<evidence type="ECO:0000313" key="3">
    <source>
        <dbReference type="EMBL" id="CEL92982.1"/>
    </source>
</evidence>
<evidence type="ECO:0000313" key="4">
    <source>
        <dbReference type="Proteomes" id="UP000041254"/>
    </source>
</evidence>
<feature type="compositionally biased region" description="Acidic residues" evidence="1">
    <location>
        <begin position="469"/>
        <end position="482"/>
    </location>
</feature>
<dbReference type="GO" id="GO:0006900">
    <property type="term" value="P:vesicle budding from membrane"/>
    <property type="evidence" value="ECO:0007669"/>
    <property type="project" value="TreeGrafter"/>
</dbReference>
<organism evidence="3 4">
    <name type="scientific">Vitrella brassicaformis (strain CCMP3155)</name>
    <dbReference type="NCBI Taxonomy" id="1169540"/>
    <lineage>
        <taxon>Eukaryota</taxon>
        <taxon>Sar</taxon>
        <taxon>Alveolata</taxon>
        <taxon>Colpodellida</taxon>
        <taxon>Vitrellaceae</taxon>
        <taxon>Vitrella</taxon>
    </lineage>
</organism>
<feature type="region of interest" description="Disordered" evidence="1">
    <location>
        <begin position="346"/>
        <end position="549"/>
    </location>
</feature>
<dbReference type="InterPro" id="IPR011417">
    <property type="entry name" value="ANTH_dom"/>
</dbReference>
<feature type="domain" description="AP180 N-terminal homology (ANTH)" evidence="2">
    <location>
        <begin position="25"/>
        <end position="297"/>
    </location>
</feature>
<gene>
    <name evidence="3" type="ORF">Vbra_11205</name>
</gene>
<dbReference type="STRING" id="1169540.A0A0G4EBB0"/>
<protein>
    <recommendedName>
        <fullName evidence="2">AP180 N-terminal homology (ANTH) domain-containing protein</fullName>
    </recommendedName>
</protein>
<name>A0A0G4EBB0_VITBC</name>
<proteinExistence type="predicted"/>
<dbReference type="InterPro" id="IPR014712">
    <property type="entry name" value="ANTH_dom_sf"/>
</dbReference>
<dbReference type="SUPFAM" id="SSF89009">
    <property type="entry name" value="GAT-like domain"/>
    <property type="match status" value="1"/>
</dbReference>
<accession>A0A0G4EBB0</accession>
<feature type="compositionally biased region" description="Basic and acidic residues" evidence="1">
    <location>
        <begin position="405"/>
        <end position="451"/>
    </location>
</feature>
<dbReference type="AlphaFoldDB" id="A0A0G4EBB0"/>
<dbReference type="GO" id="GO:0030136">
    <property type="term" value="C:clathrin-coated vesicle"/>
    <property type="evidence" value="ECO:0007669"/>
    <property type="project" value="InterPro"/>
</dbReference>
<dbReference type="GO" id="GO:0005545">
    <property type="term" value="F:1-phosphatidylinositol binding"/>
    <property type="evidence" value="ECO:0007669"/>
    <property type="project" value="InterPro"/>
</dbReference>
<reference evidence="3 4" key="1">
    <citation type="submission" date="2014-11" db="EMBL/GenBank/DDBJ databases">
        <authorList>
            <person name="Zhu J."/>
            <person name="Qi W."/>
            <person name="Song R."/>
        </authorList>
    </citation>
    <scope>NUCLEOTIDE SEQUENCE [LARGE SCALE GENOMIC DNA]</scope>
</reference>
<dbReference type="EMBL" id="CDMY01000123">
    <property type="protein sequence ID" value="CEL92982.1"/>
    <property type="molecule type" value="Genomic_DNA"/>
</dbReference>
<dbReference type="VEuPathDB" id="CryptoDB:Vbra_11205"/>
<evidence type="ECO:0000259" key="2">
    <source>
        <dbReference type="Pfam" id="PF07651"/>
    </source>
</evidence>
<dbReference type="InterPro" id="IPR045192">
    <property type="entry name" value="AP180-like"/>
</dbReference>
<dbReference type="GO" id="GO:0005546">
    <property type="term" value="F:phosphatidylinositol-4,5-bisphosphate binding"/>
    <property type="evidence" value="ECO:0007669"/>
    <property type="project" value="TreeGrafter"/>
</dbReference>
<sequence>MSAGVRGAVDHLNRKFATIFASPFQKALLKATFDDESEVKEKNLTIVVQTLLGGNRDTTSAEAVDALLHRIQENWTWKVILKVLIALHYIVVCPQTTPQWLQSFLADFDVFKACQSFQEAAWGPQADTHAHLIRRYSSFLEVFTNAILKRTSKLCKGTKVSDGMFKDLDSDELVRDVVFIQSVLDKCISVFMDRDKKFLVPTGFCDLTSCCVRYIFKECMEVYTLLNYGVLEILDRLDSLEDEFVEEALERYKLLCDTTDRLMIFCSFMKTLPKVPSESIPVLDAPPPETLAALEKRVAKIRARNPLGTSPAASSIGHRPSSTPGHARRMQDLLDLDEGDIANATNHTANKHLSPTKPTPSPKPYTRQQRSKTTNSDRYRQDSDSDEASGGYDVLSLSGKSPPPPRKEPQTKRDMDRERDRDRERERANGRLNDRERERERGRDEGDDRRPSSAAPFPPTYARYSSASEESDYDSDERDDYETERRAEQRHHTDGARRKIKKKRTAGGGGKGKGGPPPPLSADLLSFDEPSSQQPAGAADKPASSLIDL</sequence>
<dbReference type="Pfam" id="PF07651">
    <property type="entry name" value="ANTH"/>
    <property type="match status" value="1"/>
</dbReference>
<dbReference type="GO" id="GO:0048268">
    <property type="term" value="P:clathrin coat assembly"/>
    <property type="evidence" value="ECO:0007669"/>
    <property type="project" value="InterPro"/>
</dbReference>
<dbReference type="PANTHER" id="PTHR22951">
    <property type="entry name" value="CLATHRIN ASSEMBLY PROTEIN"/>
    <property type="match status" value="1"/>
</dbReference>
<dbReference type="SUPFAM" id="SSF48464">
    <property type="entry name" value="ENTH/VHS domain"/>
    <property type="match status" value="1"/>
</dbReference>
<dbReference type="InParanoid" id="A0A0G4EBB0"/>
<feature type="region of interest" description="Disordered" evidence="1">
    <location>
        <begin position="305"/>
        <end position="327"/>
    </location>
</feature>
<dbReference type="Proteomes" id="UP000041254">
    <property type="component" value="Unassembled WGS sequence"/>
</dbReference>
<keyword evidence="4" id="KW-1185">Reference proteome</keyword>
<dbReference type="PANTHER" id="PTHR22951:SF5">
    <property type="entry name" value="PHOSPHATIDYLINOSITOL-BINDING CLATHRIN ASSEMBLY PROTEIN LAP"/>
    <property type="match status" value="1"/>
</dbReference>
<dbReference type="Gene3D" id="1.20.58.150">
    <property type="entry name" value="ANTH domain"/>
    <property type="match status" value="1"/>
</dbReference>
<dbReference type="GO" id="GO:0072583">
    <property type="term" value="P:clathrin-dependent endocytosis"/>
    <property type="evidence" value="ECO:0007669"/>
    <property type="project" value="InterPro"/>
</dbReference>
<dbReference type="GO" id="GO:0032050">
    <property type="term" value="F:clathrin heavy chain binding"/>
    <property type="evidence" value="ECO:0007669"/>
    <property type="project" value="TreeGrafter"/>
</dbReference>
<dbReference type="OrthoDB" id="44015at2759"/>